<dbReference type="Gene3D" id="3.30.70.270">
    <property type="match status" value="1"/>
</dbReference>
<dbReference type="PROSITE" id="PS50113">
    <property type="entry name" value="PAC"/>
    <property type="match status" value="1"/>
</dbReference>
<keyword evidence="4" id="KW-0812">Transmembrane</keyword>
<evidence type="ECO:0000256" key="3">
    <source>
        <dbReference type="ARBA" id="ARBA00034247"/>
    </source>
</evidence>
<dbReference type="InterPro" id="IPR035965">
    <property type="entry name" value="PAS-like_dom_sf"/>
</dbReference>
<proteinExistence type="predicted"/>
<evidence type="ECO:0000259" key="6">
    <source>
        <dbReference type="PROSITE" id="PS50113"/>
    </source>
</evidence>
<evidence type="ECO:0000313" key="9">
    <source>
        <dbReference type="Proteomes" id="UP000278035"/>
    </source>
</evidence>
<feature type="transmembrane region" description="Helical" evidence="4">
    <location>
        <begin position="7"/>
        <end position="27"/>
    </location>
</feature>
<dbReference type="GO" id="GO:0043709">
    <property type="term" value="P:cell adhesion involved in single-species biofilm formation"/>
    <property type="evidence" value="ECO:0007669"/>
    <property type="project" value="TreeGrafter"/>
</dbReference>
<dbReference type="InterPro" id="IPR029787">
    <property type="entry name" value="Nucleotide_cyclase"/>
</dbReference>
<dbReference type="GO" id="GO:0005886">
    <property type="term" value="C:plasma membrane"/>
    <property type="evidence" value="ECO:0007669"/>
    <property type="project" value="TreeGrafter"/>
</dbReference>
<dbReference type="NCBIfam" id="TIGR00254">
    <property type="entry name" value="GGDEF"/>
    <property type="match status" value="1"/>
</dbReference>
<dbReference type="SUPFAM" id="SSF55073">
    <property type="entry name" value="Nucleotide cyclase"/>
    <property type="match status" value="1"/>
</dbReference>
<dbReference type="FunFam" id="3.30.70.270:FF:000001">
    <property type="entry name" value="Diguanylate cyclase domain protein"/>
    <property type="match status" value="1"/>
</dbReference>
<dbReference type="PANTHER" id="PTHR45138:SF9">
    <property type="entry name" value="DIGUANYLATE CYCLASE DGCM-RELATED"/>
    <property type="match status" value="1"/>
</dbReference>
<gene>
    <name evidence="8" type="ORF">EGC82_05675</name>
</gene>
<organism evidence="8 9">
    <name type="scientific">Shewanella livingstonensis</name>
    <dbReference type="NCBI Taxonomy" id="150120"/>
    <lineage>
        <taxon>Bacteria</taxon>
        <taxon>Pseudomonadati</taxon>
        <taxon>Pseudomonadota</taxon>
        <taxon>Gammaproteobacteria</taxon>
        <taxon>Alteromonadales</taxon>
        <taxon>Shewanellaceae</taxon>
        <taxon>Shewanella</taxon>
    </lineage>
</organism>
<dbReference type="PROSITE" id="PS50112">
    <property type="entry name" value="PAS"/>
    <property type="match status" value="1"/>
</dbReference>
<dbReference type="Pfam" id="PF08448">
    <property type="entry name" value="PAS_4"/>
    <property type="match status" value="1"/>
</dbReference>
<keyword evidence="4" id="KW-1133">Transmembrane helix</keyword>
<dbReference type="EMBL" id="CP034015">
    <property type="protein sequence ID" value="AZG72305.1"/>
    <property type="molecule type" value="Genomic_DNA"/>
</dbReference>
<accession>A0A3G8LSX3</accession>
<dbReference type="CDD" id="cd01949">
    <property type="entry name" value="GGDEF"/>
    <property type="match status" value="1"/>
</dbReference>
<keyword evidence="4" id="KW-0472">Membrane</keyword>
<evidence type="ECO:0000259" key="5">
    <source>
        <dbReference type="PROSITE" id="PS50112"/>
    </source>
</evidence>
<evidence type="ECO:0000256" key="2">
    <source>
        <dbReference type="ARBA" id="ARBA00012528"/>
    </source>
</evidence>
<dbReference type="GO" id="GO:0052621">
    <property type="term" value="F:diguanylate cyclase activity"/>
    <property type="evidence" value="ECO:0007669"/>
    <property type="project" value="UniProtKB-EC"/>
</dbReference>
<dbReference type="EC" id="2.7.7.65" evidence="2"/>
<name>A0A3G8LSX3_9GAMM</name>
<keyword evidence="9" id="KW-1185">Reference proteome</keyword>
<comment type="cofactor">
    <cofactor evidence="1">
        <name>Mg(2+)</name>
        <dbReference type="ChEBI" id="CHEBI:18420"/>
    </cofactor>
</comment>
<dbReference type="KEGG" id="slj:EGC82_05675"/>
<evidence type="ECO:0000256" key="4">
    <source>
        <dbReference type="SAM" id="Phobius"/>
    </source>
</evidence>
<reference evidence="9" key="1">
    <citation type="submission" date="2018-11" db="EMBL/GenBank/DDBJ databases">
        <title>Shewanella sp. M2.</title>
        <authorList>
            <person name="Hwang Y.J."/>
            <person name="Hwang C.Y."/>
        </authorList>
    </citation>
    <scope>NUCLEOTIDE SEQUENCE [LARGE SCALE GENOMIC DNA]</scope>
    <source>
        <strain evidence="9">LMG 19866</strain>
    </source>
</reference>
<evidence type="ECO:0000313" key="8">
    <source>
        <dbReference type="EMBL" id="AZG72305.1"/>
    </source>
</evidence>
<dbReference type="PANTHER" id="PTHR45138">
    <property type="entry name" value="REGULATORY COMPONENTS OF SENSORY TRANSDUCTION SYSTEM"/>
    <property type="match status" value="1"/>
</dbReference>
<dbReference type="PROSITE" id="PS50887">
    <property type="entry name" value="GGDEF"/>
    <property type="match status" value="1"/>
</dbReference>
<dbReference type="Pfam" id="PF00990">
    <property type="entry name" value="GGDEF"/>
    <property type="match status" value="1"/>
</dbReference>
<dbReference type="NCBIfam" id="TIGR00229">
    <property type="entry name" value="sensory_box"/>
    <property type="match status" value="1"/>
</dbReference>
<dbReference type="Proteomes" id="UP000278035">
    <property type="component" value="Chromosome"/>
</dbReference>
<comment type="catalytic activity">
    <reaction evidence="3">
        <text>2 GTP = 3',3'-c-di-GMP + 2 diphosphate</text>
        <dbReference type="Rhea" id="RHEA:24898"/>
        <dbReference type="ChEBI" id="CHEBI:33019"/>
        <dbReference type="ChEBI" id="CHEBI:37565"/>
        <dbReference type="ChEBI" id="CHEBI:58805"/>
        <dbReference type="EC" id="2.7.7.65"/>
    </reaction>
</comment>
<dbReference type="AlphaFoldDB" id="A0A3G8LSX3"/>
<dbReference type="SUPFAM" id="SSF55785">
    <property type="entry name" value="PYP-like sensor domain (PAS domain)"/>
    <property type="match status" value="1"/>
</dbReference>
<sequence length="322" mass="36828">MLMSIETIGLLIFILLFFIALLLFFNLKEYRQAQTKTQMLNSYEQILDQVGAYIYVKDTQSRYVYGNQLTLDYFGVTLEQLKGTSDSHYFSSEITDVLQGNDRKVLALQRKMSDDIIVDIDNDTIVYHEVKQPLFDNKGKLMGVIGISTEITAEYHLRTKLEQLANSDSLTGLYNRRSFNTFSDHEFSRAVRYLESLSFMIIDIDFFKNVNDTFGHLVGDEVIKRVANICNEHVRESDILARIGGEEFAILLPDTDIDSAYIMAERIREAQQHYEQQAPAITISIGIATLCSQDKTFVDIFKRADKALYSSKNIGRNNVNVA</sequence>
<dbReference type="InterPro" id="IPR000014">
    <property type="entry name" value="PAS"/>
</dbReference>
<dbReference type="InterPro" id="IPR050469">
    <property type="entry name" value="Diguanylate_Cyclase"/>
</dbReference>
<dbReference type="InterPro" id="IPR000160">
    <property type="entry name" value="GGDEF_dom"/>
</dbReference>
<dbReference type="GO" id="GO:1902201">
    <property type="term" value="P:negative regulation of bacterial-type flagellum-dependent cell motility"/>
    <property type="evidence" value="ECO:0007669"/>
    <property type="project" value="TreeGrafter"/>
</dbReference>
<dbReference type="OrthoDB" id="73375at2"/>
<feature type="domain" description="PAC" evidence="6">
    <location>
        <begin position="111"/>
        <end position="163"/>
    </location>
</feature>
<dbReference type="SMART" id="SM00267">
    <property type="entry name" value="GGDEF"/>
    <property type="match status" value="1"/>
</dbReference>
<evidence type="ECO:0000256" key="1">
    <source>
        <dbReference type="ARBA" id="ARBA00001946"/>
    </source>
</evidence>
<dbReference type="Gene3D" id="3.30.450.20">
    <property type="entry name" value="PAS domain"/>
    <property type="match status" value="1"/>
</dbReference>
<dbReference type="InterPro" id="IPR000700">
    <property type="entry name" value="PAS-assoc_C"/>
</dbReference>
<feature type="domain" description="GGDEF" evidence="7">
    <location>
        <begin position="195"/>
        <end position="322"/>
    </location>
</feature>
<evidence type="ECO:0000259" key="7">
    <source>
        <dbReference type="PROSITE" id="PS50887"/>
    </source>
</evidence>
<dbReference type="InterPro" id="IPR013656">
    <property type="entry name" value="PAS_4"/>
</dbReference>
<feature type="domain" description="PAS" evidence="5">
    <location>
        <begin position="39"/>
        <end position="106"/>
    </location>
</feature>
<dbReference type="InterPro" id="IPR043128">
    <property type="entry name" value="Rev_trsase/Diguanyl_cyclase"/>
</dbReference>
<protein>
    <recommendedName>
        <fullName evidence="2">diguanylate cyclase</fullName>
        <ecNumber evidence="2">2.7.7.65</ecNumber>
    </recommendedName>
</protein>